<dbReference type="AlphaFoldDB" id="A0AAU6P0T3"/>
<proteinExistence type="predicted"/>
<dbReference type="RefSeq" id="WP_338733338.1">
    <property type="nucleotide sequence ID" value="NZ_CP136924.1"/>
</dbReference>
<dbReference type="PANTHER" id="PTHR12526:SF630">
    <property type="entry name" value="GLYCOSYLTRANSFERASE"/>
    <property type="match status" value="1"/>
</dbReference>
<dbReference type="Proteomes" id="UP001368318">
    <property type="component" value="Chromosome"/>
</dbReference>
<dbReference type="EMBL" id="CP136924">
    <property type="protein sequence ID" value="WXA03569.1"/>
    <property type="molecule type" value="Genomic_DNA"/>
</dbReference>
<dbReference type="KEGG" id="mcaa:R3L15_03840"/>
<dbReference type="EMBL" id="CP136925">
    <property type="protein sequence ID" value="WXA14008.1"/>
    <property type="molecule type" value="Genomic_DNA"/>
</dbReference>
<name>A0AAU6P0T3_9FLAO</name>
<dbReference type="PANTHER" id="PTHR12526">
    <property type="entry name" value="GLYCOSYLTRANSFERASE"/>
    <property type="match status" value="1"/>
</dbReference>
<dbReference type="SUPFAM" id="SSF53756">
    <property type="entry name" value="UDP-Glycosyltransferase/glycogen phosphorylase"/>
    <property type="match status" value="1"/>
</dbReference>
<reference evidence="1 3" key="1">
    <citation type="submission" date="2023-10" db="EMBL/GenBank/DDBJ databases">
        <title>Culture-based analysis of two novel bacteria associated with mangrove crab gills.</title>
        <authorList>
            <person name="Yang X."/>
            <person name="Garuglieri E."/>
            <person name="Van Goethem M.W."/>
            <person name="Fusi M."/>
            <person name="Marasco R."/>
            <person name="Daffonchio D.G."/>
        </authorList>
    </citation>
    <scope>NUCLEOTIDE SEQUENCE [LARGE SCALE GENOMIC DNA]</scope>
    <source>
        <strain evidence="2">UG2-1</strain>
        <strain evidence="1">UG2-2</strain>
        <strain evidence="3">UG2_2</strain>
    </source>
</reference>
<organism evidence="1 3">
    <name type="scientific">Mangrovimonas cancribranchiae</name>
    <dbReference type="NCBI Taxonomy" id="3080055"/>
    <lineage>
        <taxon>Bacteria</taxon>
        <taxon>Pseudomonadati</taxon>
        <taxon>Bacteroidota</taxon>
        <taxon>Flavobacteriia</taxon>
        <taxon>Flavobacteriales</taxon>
        <taxon>Flavobacteriaceae</taxon>
        <taxon>Mangrovimonas</taxon>
    </lineage>
</organism>
<evidence type="ECO:0000313" key="1">
    <source>
        <dbReference type="EMBL" id="WXA03569.1"/>
    </source>
</evidence>
<keyword evidence="1" id="KW-0808">Transferase</keyword>
<keyword evidence="1" id="KW-0328">Glycosyltransferase</keyword>
<gene>
    <name evidence="2" type="ORF">R3L15_03840</name>
    <name evidence="1" type="ORF">R3L16_03555</name>
</gene>
<dbReference type="CDD" id="cd03801">
    <property type="entry name" value="GT4_PimA-like"/>
    <property type="match status" value="1"/>
</dbReference>
<dbReference type="Pfam" id="PF13692">
    <property type="entry name" value="Glyco_trans_1_4"/>
    <property type="match status" value="1"/>
</dbReference>
<accession>A0AAU6P0T3</accession>
<sequence length="398" mass="45269">MKIKLKIAIYTGAIPSSTFIEHLIDGVAKHHEVLLFGTIKKEVQYNNPNITIIETPTKQFKNVWLTGIRSFRLLFKSPKLLNIAIRQALTYKTRYEQWMRFSRFVPVLLHQPDVFHLQWAKKLSRWMFLQDTYGGKLVLSLRGTHIHISPKADVALAQSYYDYFPKVDAFHAVSQDMKTEALFYGATVDNVKTIFTILPDAVFNHFTPPKAINETLNIVSVGRYHWVKGYDYALKAIKQLKAQGIQVTYTIIAPKPVPENILFMVNDLSLEDVVVFKDHVPQDALFAYLKTFDLFLLPSLSEGIANVVLEAMAIGLPVVSTNCGGMPEVVLPNKTGWLVPIRDPEAMAKAIIEVYNTPTKQLETITQQAHNFVKAQFNAKHSIQQFLALYEAVVRNHK</sequence>
<dbReference type="EC" id="2.4.-.-" evidence="1"/>
<dbReference type="GO" id="GO:0016757">
    <property type="term" value="F:glycosyltransferase activity"/>
    <property type="evidence" value="ECO:0007669"/>
    <property type="project" value="UniProtKB-KW"/>
</dbReference>
<keyword evidence="3" id="KW-1185">Reference proteome</keyword>
<dbReference type="Gene3D" id="3.40.50.2000">
    <property type="entry name" value="Glycogen Phosphorylase B"/>
    <property type="match status" value="2"/>
</dbReference>
<evidence type="ECO:0000313" key="3">
    <source>
        <dbReference type="Proteomes" id="UP001368318"/>
    </source>
</evidence>
<evidence type="ECO:0000313" key="2">
    <source>
        <dbReference type="EMBL" id="WXA14008.1"/>
    </source>
</evidence>
<protein>
    <submittedName>
        <fullName evidence="1">Glycosyltransferase family 4 protein</fullName>
        <ecNumber evidence="1">2.4.-.-</ecNumber>
    </submittedName>
</protein>